<organism evidence="2 3">
    <name type="scientific">Mucor lusitanicus CBS 277.49</name>
    <dbReference type="NCBI Taxonomy" id="747725"/>
    <lineage>
        <taxon>Eukaryota</taxon>
        <taxon>Fungi</taxon>
        <taxon>Fungi incertae sedis</taxon>
        <taxon>Mucoromycota</taxon>
        <taxon>Mucoromycotina</taxon>
        <taxon>Mucoromycetes</taxon>
        <taxon>Mucorales</taxon>
        <taxon>Mucorineae</taxon>
        <taxon>Mucoraceae</taxon>
        <taxon>Mucor</taxon>
    </lineage>
</organism>
<dbReference type="EMBL" id="AMYB01000006">
    <property type="protein sequence ID" value="OAD01050.1"/>
    <property type="molecule type" value="Genomic_DNA"/>
</dbReference>
<name>A0A162QDE5_MUCCL</name>
<reference evidence="2 3" key="1">
    <citation type="submission" date="2015-06" db="EMBL/GenBank/DDBJ databases">
        <title>Expansion of signal transduction pathways in fungi by whole-genome duplication.</title>
        <authorList>
            <consortium name="DOE Joint Genome Institute"/>
            <person name="Corrochano L.M."/>
            <person name="Kuo A."/>
            <person name="Marcet-Houben M."/>
            <person name="Polaino S."/>
            <person name="Salamov A."/>
            <person name="Villalobos J.M."/>
            <person name="Alvarez M.I."/>
            <person name="Avalos J."/>
            <person name="Benito E.P."/>
            <person name="Benoit I."/>
            <person name="Burger G."/>
            <person name="Camino L.P."/>
            <person name="Canovas D."/>
            <person name="Cerda-Olmedo E."/>
            <person name="Cheng J.-F."/>
            <person name="Dominguez A."/>
            <person name="Elias M."/>
            <person name="Eslava A.P."/>
            <person name="Glaser F."/>
            <person name="Grimwood J."/>
            <person name="Gutierrez G."/>
            <person name="Heitman J."/>
            <person name="Henrissat B."/>
            <person name="Iturriaga E.A."/>
            <person name="Lang B.F."/>
            <person name="Lavin J.L."/>
            <person name="Lee S."/>
            <person name="Li W."/>
            <person name="Lindquist E."/>
            <person name="Lopez-Garcia S."/>
            <person name="Luque E.M."/>
            <person name="Marcos A.T."/>
            <person name="Martin J."/>
            <person name="Mccluskey K."/>
            <person name="Medina H.R."/>
            <person name="Miralles-Duran A."/>
            <person name="Miyazaki A."/>
            <person name="Munoz-Torres E."/>
            <person name="Oguiza J.A."/>
            <person name="Ohm R."/>
            <person name="Olmedo M."/>
            <person name="Orejas M."/>
            <person name="Ortiz-Castellanos L."/>
            <person name="Pisabarro A.G."/>
            <person name="Rodriguez-Romero J."/>
            <person name="Ruiz-Herrera J."/>
            <person name="Ruiz-Vazquez R."/>
            <person name="Sanz C."/>
            <person name="Schackwitz W."/>
            <person name="Schmutz J."/>
            <person name="Shahriari M."/>
            <person name="Shelest E."/>
            <person name="Silva-Franco F."/>
            <person name="Soanes D."/>
            <person name="Syed K."/>
            <person name="Tagua V.G."/>
            <person name="Talbot N.J."/>
            <person name="Thon M."/>
            <person name="De Vries R.P."/>
            <person name="Wiebenga A."/>
            <person name="Yadav J.S."/>
            <person name="Braun E.L."/>
            <person name="Baker S."/>
            <person name="Garre V."/>
            <person name="Horwitz B."/>
            <person name="Torres-Martinez S."/>
            <person name="Idnurm A."/>
            <person name="Herrera-Estrella A."/>
            <person name="Gabaldon T."/>
            <person name="Grigoriev I.V."/>
        </authorList>
    </citation>
    <scope>NUCLEOTIDE SEQUENCE [LARGE SCALE GENOMIC DNA]</scope>
    <source>
        <strain evidence="2 3">CBS 277.49</strain>
    </source>
</reference>
<protein>
    <submittedName>
        <fullName evidence="2">Uncharacterized protein</fullName>
    </submittedName>
</protein>
<proteinExistence type="predicted"/>
<feature type="compositionally biased region" description="Acidic residues" evidence="1">
    <location>
        <begin position="63"/>
        <end position="78"/>
    </location>
</feature>
<accession>A0A162QDE5</accession>
<comment type="caution">
    <text evidence="2">The sequence shown here is derived from an EMBL/GenBank/DDBJ whole genome shotgun (WGS) entry which is preliminary data.</text>
</comment>
<gene>
    <name evidence="2" type="ORF">MUCCIDRAFT_156699</name>
</gene>
<dbReference type="AlphaFoldDB" id="A0A162QDE5"/>
<evidence type="ECO:0000313" key="2">
    <source>
        <dbReference type="EMBL" id="OAD01050.1"/>
    </source>
</evidence>
<evidence type="ECO:0000256" key="1">
    <source>
        <dbReference type="SAM" id="MobiDB-lite"/>
    </source>
</evidence>
<keyword evidence="3" id="KW-1185">Reference proteome</keyword>
<dbReference type="VEuPathDB" id="FungiDB:MUCCIDRAFT_156699"/>
<evidence type="ECO:0000313" key="3">
    <source>
        <dbReference type="Proteomes" id="UP000077051"/>
    </source>
</evidence>
<sequence>MLRVYSVLYIERLWNDEPAISHQKHLIQSSNSSTHSQIIVTDAYTTSRDIQADDAVAHVQSNNDDEEEDQGDYQESPEEAPSQAAPTFVQIPEDTEMVVDSKIDSETSVDSAVPQQPQEHIINSLAIDTNNLQDYSSSSAAVDAQAKAQAEAMSITTASAVPVAAAVVERSADHHPTSISSSSSIVPPLTPSSVHSIGGNDAFEKPRTTSLIRRETQKINDRRKSLTKKIKRVLTVKSENKRNSV</sequence>
<dbReference type="OrthoDB" id="2288752at2759"/>
<dbReference type="Proteomes" id="UP000077051">
    <property type="component" value="Unassembled WGS sequence"/>
</dbReference>
<feature type="region of interest" description="Disordered" evidence="1">
    <location>
        <begin position="60"/>
        <end position="87"/>
    </location>
</feature>